<organism evidence="1 2">
    <name type="scientific">Ilex paraguariensis</name>
    <name type="common">yerba mate</name>
    <dbReference type="NCBI Taxonomy" id="185542"/>
    <lineage>
        <taxon>Eukaryota</taxon>
        <taxon>Viridiplantae</taxon>
        <taxon>Streptophyta</taxon>
        <taxon>Embryophyta</taxon>
        <taxon>Tracheophyta</taxon>
        <taxon>Spermatophyta</taxon>
        <taxon>Magnoliopsida</taxon>
        <taxon>eudicotyledons</taxon>
        <taxon>Gunneridae</taxon>
        <taxon>Pentapetalae</taxon>
        <taxon>asterids</taxon>
        <taxon>campanulids</taxon>
        <taxon>Aquifoliales</taxon>
        <taxon>Aquifoliaceae</taxon>
        <taxon>Ilex</taxon>
    </lineage>
</organism>
<dbReference type="EMBL" id="CAUOFW020003536">
    <property type="protein sequence ID" value="CAK9160515.1"/>
    <property type="molecule type" value="Genomic_DNA"/>
</dbReference>
<dbReference type="SUPFAM" id="SSF75620">
    <property type="entry name" value="Release factor"/>
    <property type="match status" value="1"/>
</dbReference>
<evidence type="ECO:0000313" key="1">
    <source>
        <dbReference type="EMBL" id="CAK9160515.1"/>
    </source>
</evidence>
<dbReference type="FunFam" id="3.30.70.1660:FF:000014">
    <property type="entry name" value="Peptide chain release factor 1"/>
    <property type="match status" value="1"/>
</dbReference>
<reference evidence="1 2" key="1">
    <citation type="submission" date="2024-02" db="EMBL/GenBank/DDBJ databases">
        <authorList>
            <person name="Vignale AGUSTIN F."/>
            <person name="Sosa J E."/>
            <person name="Modenutti C."/>
        </authorList>
    </citation>
    <scope>NUCLEOTIDE SEQUENCE [LARGE SCALE GENOMIC DNA]</scope>
</reference>
<dbReference type="AlphaFoldDB" id="A0ABC8SXG4"/>
<evidence type="ECO:0000313" key="2">
    <source>
        <dbReference type="Proteomes" id="UP001642360"/>
    </source>
</evidence>
<comment type="caution">
    <text evidence="1">The sequence shown here is derived from an EMBL/GenBank/DDBJ whole genome shotgun (WGS) entry which is preliminary data.</text>
</comment>
<keyword evidence="2" id="KW-1185">Reference proteome</keyword>
<accession>A0ABC8SXG4</accession>
<dbReference type="InterPro" id="IPR045853">
    <property type="entry name" value="Pep_chain_release_fac_I_sf"/>
</dbReference>
<dbReference type="Proteomes" id="UP001642360">
    <property type="component" value="Unassembled WGS sequence"/>
</dbReference>
<sequence>MAVALFSSSTIATPTAATSSYRPHLFNGQYHYYKEDGHHISNCPKKKAKDARDIKLREQQELIRNQRKLRVGTGACAKKIRTYNYKDNRVSDHRLKMNFELTSFLDGDIETIVQVHLLQNPPGCPSRPSPNNTR</sequence>
<dbReference type="Gene3D" id="3.30.70.1660">
    <property type="match status" value="1"/>
</dbReference>
<protein>
    <submittedName>
        <fullName evidence="1">Uncharacterized protein</fullName>
    </submittedName>
</protein>
<gene>
    <name evidence="1" type="ORF">ILEXP_LOCUS29285</name>
</gene>
<proteinExistence type="predicted"/>
<name>A0ABC8SXG4_9AQUA</name>